<dbReference type="InterPro" id="IPR019786">
    <property type="entry name" value="Zinc_finger_PHD-type_CS"/>
</dbReference>
<feature type="compositionally biased region" description="Polar residues" evidence="6">
    <location>
        <begin position="1145"/>
        <end position="1155"/>
    </location>
</feature>
<dbReference type="STRING" id="3818.A0A444XNZ6"/>
<feature type="compositionally biased region" description="Basic and acidic residues" evidence="6">
    <location>
        <begin position="288"/>
        <end position="300"/>
    </location>
</feature>
<evidence type="ECO:0000313" key="9">
    <source>
        <dbReference type="Proteomes" id="UP000289738"/>
    </source>
</evidence>
<dbReference type="GO" id="GO:0005634">
    <property type="term" value="C:nucleus"/>
    <property type="evidence" value="ECO:0007669"/>
    <property type="project" value="UniProtKB-SubCell"/>
</dbReference>
<proteinExistence type="predicted"/>
<evidence type="ECO:0000256" key="4">
    <source>
        <dbReference type="ARBA" id="ARBA00022833"/>
    </source>
</evidence>
<feature type="region of interest" description="Disordered" evidence="6">
    <location>
        <begin position="935"/>
        <end position="976"/>
    </location>
</feature>
<feature type="compositionally biased region" description="Polar residues" evidence="6">
    <location>
        <begin position="696"/>
        <end position="721"/>
    </location>
</feature>
<evidence type="ECO:0000256" key="5">
    <source>
        <dbReference type="ARBA" id="ARBA00023242"/>
    </source>
</evidence>
<gene>
    <name evidence="8" type="ORF">Ahy_B09g097310</name>
</gene>
<protein>
    <recommendedName>
        <fullName evidence="7">Zinc finger PHD-type domain-containing protein</fullName>
    </recommendedName>
</protein>
<dbReference type="PANTHER" id="PTHR14571">
    <property type="entry name" value="HISTONE-LYSINE N-METHYLTRANSFERASE SET-26-RELATED"/>
    <property type="match status" value="1"/>
</dbReference>
<dbReference type="Pfam" id="PF24659">
    <property type="entry name" value="DUF7648"/>
    <property type="match status" value="1"/>
</dbReference>
<feature type="compositionally biased region" description="Basic and acidic residues" evidence="6">
    <location>
        <begin position="248"/>
        <end position="274"/>
    </location>
</feature>
<feature type="compositionally biased region" description="Low complexity" evidence="6">
    <location>
        <begin position="794"/>
        <end position="805"/>
    </location>
</feature>
<feature type="compositionally biased region" description="Polar residues" evidence="6">
    <location>
        <begin position="656"/>
        <end position="668"/>
    </location>
</feature>
<feature type="compositionally biased region" description="Polar residues" evidence="6">
    <location>
        <begin position="778"/>
        <end position="793"/>
    </location>
</feature>
<evidence type="ECO:0000256" key="1">
    <source>
        <dbReference type="ARBA" id="ARBA00004123"/>
    </source>
</evidence>
<keyword evidence="2" id="KW-0479">Metal-binding</keyword>
<feature type="compositionally biased region" description="Polar residues" evidence="6">
    <location>
        <begin position="840"/>
        <end position="857"/>
    </location>
</feature>
<sequence length="1155" mass="125597">MKGGGRSNRPQSSDPPPPPDEWVDGSWTVDCICGVTFDDGEEMVKCDECGVWVHTRCSRYVKGDDTFSCDKCKSKTAATTANATPNHHINHQIDTVVNGTEETEVAQFLIELPTKTISMENGNINNNNNNNNDNGSLSRRPFKLWTDIPMEERVHVQGVPGGDPALFGGSGLSSIFGPQLWKCTGYVPKKFNFRYREFPNWNDEDDDGGKGAGVLFSFSKETAAAAAAATATTVVARPPVGGALADMKGVDEERKGGLKDGEKVHSGVKKERSLLRPFVVHSSKQQRKKEEVGSSNSRDRSGKKRVRSSSEKEIDPKRRSSSHSSKSAFTPTSDAKPLEFYEDRGLKVSKDDTRSMKNKNLKDIVVQEHISNDCFAAGTIMEEPTNNMATTEDSSEPLYADTARHNFSIGDVLPEEKAGNKGPSLVEMPSKPDDAVTSVLKHNGVANASSKGKDGDCLAVDSADNYLAVRSSIAPHGGGPCGSAPENIDKQVSQEIDCNLWPTSAKCDKREDGDKDNCRKLSNVHSSPVNDAKDNEKPSDNIYDIVKVNDAVITSLPSCVKKLADVDRLSVVVTDDHTSKSEELSGICNRKQPVGSEGSIETQKSISETKDGSESMKDPHKMSACLGKSSASPTSSTINAKSLAHDLKSEDIESPNPFTKQAVMSDSNIHLKKESSPSDAVRDEISRKSVRERPKSSLNASSKGLHSSRSTQNSVSKQVNSDARDSVHTSLSKASLAHQTVSILGSSETNVSLQHQKALQVQSKGSSSVPPKAEKINHTNMNTSSNKLNQNHGPSVNPPSTSNNSMLSDEELALLLHQELNSSPRVPRVPRARHAGSLPHLTSASSTSMLIKRTSSVGAKDHCLVSRRKYKDSSREGLSSSRELEEETKRIEKEKVPSSDHRKQDIALAEDASEKEEGCGSLTAGNSCTNNASTTAAIAKSSPSSPPNDQNFPSIRNSPRNISDDDTASAGRPVHRTLPGLINDIMSKGRRMTYEELCNAVLPHWHNLRKHNGERYAYSSHSQAVLDCLRNRHEWARLVDRGPKTNSNRKRRKLDAEESDDNGYGKGRTTKEADGKNFKLQKEDFPKGKRKARKRRRLALQGRAVKDVRRRQKADSLSDEDTAGFSNSSEDSMFSEDEVGGIGPTGSTSDEAGSA</sequence>
<feature type="region of interest" description="Disordered" evidence="6">
    <location>
        <begin position="1040"/>
        <end position="1155"/>
    </location>
</feature>
<dbReference type="AlphaFoldDB" id="A0A444XNZ6"/>
<dbReference type="PROSITE" id="PS01359">
    <property type="entry name" value="ZF_PHD_1"/>
    <property type="match status" value="1"/>
</dbReference>
<feature type="compositionally biased region" description="Basic residues" evidence="6">
    <location>
        <begin position="1088"/>
        <end position="1098"/>
    </location>
</feature>
<evidence type="ECO:0000256" key="6">
    <source>
        <dbReference type="SAM" id="MobiDB-lite"/>
    </source>
</evidence>
<feature type="region of interest" description="Disordered" evidence="6">
    <location>
        <begin position="754"/>
        <end position="805"/>
    </location>
</feature>
<feature type="compositionally biased region" description="Polar residues" evidence="6">
    <location>
        <begin position="629"/>
        <end position="640"/>
    </location>
</feature>
<feature type="compositionally biased region" description="Basic and acidic residues" evidence="6">
    <location>
        <begin position="607"/>
        <end position="621"/>
    </location>
</feature>
<dbReference type="InterPro" id="IPR013083">
    <property type="entry name" value="Znf_RING/FYVE/PHD"/>
</dbReference>
<dbReference type="EMBL" id="SDMP01000019">
    <property type="protein sequence ID" value="RYQ91439.1"/>
    <property type="molecule type" value="Genomic_DNA"/>
</dbReference>
<evidence type="ECO:0000259" key="7">
    <source>
        <dbReference type="SMART" id="SM00249"/>
    </source>
</evidence>
<name>A0A444XNZ6_ARAHY</name>
<feature type="region of interest" description="Disordered" evidence="6">
    <location>
        <begin position="1"/>
        <end position="23"/>
    </location>
</feature>
<feature type="compositionally biased region" description="Basic and acidic residues" evidence="6">
    <location>
        <begin position="308"/>
        <end position="318"/>
    </location>
</feature>
<feature type="region of interest" description="Disordered" evidence="6">
    <location>
        <begin position="508"/>
        <end position="538"/>
    </location>
</feature>
<dbReference type="GO" id="GO:0008270">
    <property type="term" value="F:zinc ion binding"/>
    <property type="evidence" value="ECO:0007669"/>
    <property type="project" value="UniProtKB-KW"/>
</dbReference>
<accession>A0A444XNZ6</accession>
<comment type="subcellular location">
    <subcellularLocation>
        <location evidence="1">Nucleus</location>
    </subcellularLocation>
</comment>
<feature type="compositionally biased region" description="Basic and acidic residues" evidence="6">
    <location>
        <begin position="887"/>
        <end position="904"/>
    </location>
</feature>
<feature type="compositionally biased region" description="Basic and acidic residues" evidence="6">
    <location>
        <begin position="669"/>
        <end position="695"/>
    </location>
</feature>
<dbReference type="Proteomes" id="UP000289738">
    <property type="component" value="Chromosome B09"/>
</dbReference>
<feature type="region of interest" description="Disordered" evidence="6">
    <location>
        <begin position="823"/>
        <end position="904"/>
    </location>
</feature>
<keyword evidence="9" id="KW-1185">Reference proteome</keyword>
<reference evidence="8 9" key="1">
    <citation type="submission" date="2019-01" db="EMBL/GenBank/DDBJ databases">
        <title>Sequencing of cultivated peanut Arachis hypogaea provides insights into genome evolution and oil improvement.</title>
        <authorList>
            <person name="Chen X."/>
        </authorList>
    </citation>
    <scope>NUCLEOTIDE SEQUENCE [LARGE SCALE GENOMIC DNA]</scope>
    <source>
        <strain evidence="9">cv. Fuhuasheng</strain>
        <tissue evidence="8">Leaves</tissue>
    </source>
</reference>
<dbReference type="InterPro" id="IPR011011">
    <property type="entry name" value="Znf_FYVE_PHD"/>
</dbReference>
<evidence type="ECO:0000256" key="3">
    <source>
        <dbReference type="ARBA" id="ARBA00022771"/>
    </source>
</evidence>
<feature type="compositionally biased region" description="Polar residues" evidence="6">
    <location>
        <begin position="754"/>
        <end position="769"/>
    </location>
</feature>
<evidence type="ECO:0000256" key="2">
    <source>
        <dbReference type="ARBA" id="ARBA00022723"/>
    </source>
</evidence>
<evidence type="ECO:0000313" key="8">
    <source>
        <dbReference type="EMBL" id="RYQ91439.1"/>
    </source>
</evidence>
<dbReference type="SUPFAM" id="SSF57903">
    <property type="entry name" value="FYVE/PHD zinc finger"/>
    <property type="match status" value="1"/>
</dbReference>
<organism evidence="8 9">
    <name type="scientific">Arachis hypogaea</name>
    <name type="common">Peanut</name>
    <dbReference type="NCBI Taxonomy" id="3818"/>
    <lineage>
        <taxon>Eukaryota</taxon>
        <taxon>Viridiplantae</taxon>
        <taxon>Streptophyta</taxon>
        <taxon>Embryophyta</taxon>
        <taxon>Tracheophyta</taxon>
        <taxon>Spermatophyta</taxon>
        <taxon>Magnoliopsida</taxon>
        <taxon>eudicotyledons</taxon>
        <taxon>Gunneridae</taxon>
        <taxon>Pentapetalae</taxon>
        <taxon>rosids</taxon>
        <taxon>fabids</taxon>
        <taxon>Fabales</taxon>
        <taxon>Fabaceae</taxon>
        <taxon>Papilionoideae</taxon>
        <taxon>50 kb inversion clade</taxon>
        <taxon>dalbergioids sensu lato</taxon>
        <taxon>Dalbergieae</taxon>
        <taxon>Pterocarpus clade</taxon>
        <taxon>Arachis</taxon>
    </lineage>
</organism>
<dbReference type="InterPro" id="IPR056065">
    <property type="entry name" value="DUF7648"/>
</dbReference>
<keyword evidence="4" id="KW-0862">Zinc</keyword>
<comment type="caution">
    <text evidence="8">The sequence shown here is derived from an EMBL/GenBank/DDBJ whole genome shotgun (WGS) entry which is preliminary data.</text>
</comment>
<dbReference type="SMART" id="SM00249">
    <property type="entry name" value="PHD"/>
    <property type="match status" value="1"/>
</dbReference>
<feature type="compositionally biased region" description="Polar residues" evidence="6">
    <location>
        <begin position="949"/>
        <end position="961"/>
    </location>
</feature>
<feature type="domain" description="Zinc finger PHD-type" evidence="7">
    <location>
        <begin position="30"/>
        <end position="73"/>
    </location>
</feature>
<dbReference type="PANTHER" id="PTHR14571:SF9">
    <property type="entry name" value="HISTONE-LYSINE N-METHYLTRANSFERASE SET-26-RELATED"/>
    <property type="match status" value="1"/>
</dbReference>
<feature type="compositionally biased region" description="Basic and acidic residues" evidence="6">
    <location>
        <begin position="508"/>
        <end position="519"/>
    </location>
</feature>
<feature type="region of interest" description="Disordered" evidence="6">
    <location>
        <begin position="584"/>
        <end position="731"/>
    </location>
</feature>
<dbReference type="InterPro" id="IPR001965">
    <property type="entry name" value="Znf_PHD"/>
</dbReference>
<feature type="region of interest" description="Disordered" evidence="6">
    <location>
        <begin position="241"/>
        <end position="336"/>
    </location>
</feature>
<dbReference type="Gene3D" id="3.30.40.10">
    <property type="entry name" value="Zinc/RING finger domain, C3HC4 (zinc finger)"/>
    <property type="match status" value="1"/>
</dbReference>
<keyword evidence="3" id="KW-0863">Zinc-finger</keyword>
<feature type="compositionally biased region" description="Basic and acidic residues" evidence="6">
    <location>
        <begin position="1069"/>
        <end position="1087"/>
    </location>
</feature>
<keyword evidence="5" id="KW-0539">Nucleus</keyword>